<sequence length="186" mass="20132">MKGLPTLRPAASSAITLDGGPAGAFSEQPSANRLGGEKEEEGGVEPAQENGHGHGHGSALNSKAPGYDAPAGLEREDEGKPTCMVTMLSSKQLQEIRGDLVELAKENAELKHQKGVLEAMLADAQFHCRLYWNCGVAWARAELEWIKEREMLKRRVDEGEQMRRTTSDGDSHSLDGQETSLDQGGH</sequence>
<gene>
    <name evidence="3" type="ORF">PV08_07092</name>
</gene>
<dbReference type="EMBL" id="KN847496">
    <property type="protein sequence ID" value="KIW14310.1"/>
    <property type="molecule type" value="Genomic_DNA"/>
</dbReference>
<dbReference type="RefSeq" id="XP_016234526.1">
    <property type="nucleotide sequence ID" value="XM_016381424.1"/>
</dbReference>
<keyword evidence="1" id="KW-0175">Coiled coil</keyword>
<feature type="compositionally biased region" description="Polar residues" evidence="2">
    <location>
        <begin position="176"/>
        <end position="186"/>
    </location>
</feature>
<name>A0A0D2B6J0_9EURO</name>
<evidence type="ECO:0000256" key="2">
    <source>
        <dbReference type="SAM" id="MobiDB-lite"/>
    </source>
</evidence>
<protein>
    <submittedName>
        <fullName evidence="3">Uncharacterized protein</fullName>
    </submittedName>
</protein>
<evidence type="ECO:0000313" key="3">
    <source>
        <dbReference type="EMBL" id="KIW14310.1"/>
    </source>
</evidence>
<evidence type="ECO:0000313" key="4">
    <source>
        <dbReference type="Proteomes" id="UP000053328"/>
    </source>
</evidence>
<dbReference type="Proteomes" id="UP000053328">
    <property type="component" value="Unassembled WGS sequence"/>
</dbReference>
<reference evidence="3 4" key="1">
    <citation type="submission" date="2015-01" db="EMBL/GenBank/DDBJ databases">
        <title>The Genome Sequence of Exophiala spinifera CBS89968.</title>
        <authorList>
            <consortium name="The Broad Institute Genomics Platform"/>
            <person name="Cuomo C."/>
            <person name="de Hoog S."/>
            <person name="Gorbushina A."/>
            <person name="Stielow B."/>
            <person name="Teixiera M."/>
            <person name="Abouelleil A."/>
            <person name="Chapman S.B."/>
            <person name="Priest M."/>
            <person name="Young S.K."/>
            <person name="Wortman J."/>
            <person name="Nusbaum C."/>
            <person name="Birren B."/>
        </authorList>
    </citation>
    <scope>NUCLEOTIDE SEQUENCE [LARGE SCALE GENOMIC DNA]</scope>
    <source>
        <strain evidence="3 4">CBS 89968</strain>
    </source>
</reference>
<feature type="compositionally biased region" description="Basic and acidic residues" evidence="2">
    <location>
        <begin position="157"/>
        <end position="175"/>
    </location>
</feature>
<dbReference type="HOGENOM" id="CLU_1454431_0_0_1"/>
<feature type="coiled-coil region" evidence="1">
    <location>
        <begin position="93"/>
        <end position="120"/>
    </location>
</feature>
<dbReference type="AlphaFoldDB" id="A0A0D2B6J0"/>
<feature type="region of interest" description="Disordered" evidence="2">
    <location>
        <begin position="1"/>
        <end position="79"/>
    </location>
</feature>
<accession>A0A0D2B6J0</accession>
<proteinExistence type="predicted"/>
<evidence type="ECO:0000256" key="1">
    <source>
        <dbReference type="SAM" id="Coils"/>
    </source>
</evidence>
<dbReference type="OrthoDB" id="4121300at2759"/>
<keyword evidence="4" id="KW-1185">Reference proteome</keyword>
<organism evidence="3 4">
    <name type="scientific">Exophiala spinifera</name>
    <dbReference type="NCBI Taxonomy" id="91928"/>
    <lineage>
        <taxon>Eukaryota</taxon>
        <taxon>Fungi</taxon>
        <taxon>Dikarya</taxon>
        <taxon>Ascomycota</taxon>
        <taxon>Pezizomycotina</taxon>
        <taxon>Eurotiomycetes</taxon>
        <taxon>Chaetothyriomycetidae</taxon>
        <taxon>Chaetothyriales</taxon>
        <taxon>Herpotrichiellaceae</taxon>
        <taxon>Exophiala</taxon>
    </lineage>
</organism>
<dbReference type="VEuPathDB" id="FungiDB:PV08_07092"/>
<dbReference type="GeneID" id="27334175"/>
<feature type="region of interest" description="Disordered" evidence="2">
    <location>
        <begin position="157"/>
        <end position="186"/>
    </location>
</feature>